<comment type="similarity">
    <text evidence="1">Belongs to the bHLH protein family.</text>
</comment>
<accession>A0A811MCE4</accession>
<proteinExistence type="inferred from homology"/>
<evidence type="ECO:0000256" key="1">
    <source>
        <dbReference type="ARBA" id="ARBA00005510"/>
    </source>
</evidence>
<evidence type="ECO:0000256" key="4">
    <source>
        <dbReference type="ARBA" id="ARBA00023163"/>
    </source>
</evidence>
<dbReference type="InterPro" id="IPR011598">
    <property type="entry name" value="bHLH_dom"/>
</dbReference>
<evidence type="ECO:0000313" key="7">
    <source>
        <dbReference type="EMBL" id="CAD6204469.1"/>
    </source>
</evidence>
<dbReference type="Proteomes" id="UP000604825">
    <property type="component" value="Unassembled WGS sequence"/>
</dbReference>
<organism evidence="7 8">
    <name type="scientific">Miscanthus lutarioriparius</name>
    <dbReference type="NCBI Taxonomy" id="422564"/>
    <lineage>
        <taxon>Eukaryota</taxon>
        <taxon>Viridiplantae</taxon>
        <taxon>Streptophyta</taxon>
        <taxon>Embryophyta</taxon>
        <taxon>Tracheophyta</taxon>
        <taxon>Spermatophyta</taxon>
        <taxon>Magnoliopsida</taxon>
        <taxon>Liliopsida</taxon>
        <taxon>Poales</taxon>
        <taxon>Poaceae</taxon>
        <taxon>PACMAD clade</taxon>
        <taxon>Panicoideae</taxon>
        <taxon>Andropogonodae</taxon>
        <taxon>Andropogoneae</taxon>
        <taxon>Saccharinae</taxon>
        <taxon>Miscanthus</taxon>
    </lineage>
</organism>
<dbReference type="InterPro" id="IPR036638">
    <property type="entry name" value="HLH_DNA-bd_sf"/>
</dbReference>
<evidence type="ECO:0000259" key="6">
    <source>
        <dbReference type="PROSITE" id="PS50888"/>
    </source>
</evidence>
<reference evidence="7" key="1">
    <citation type="submission" date="2020-10" db="EMBL/GenBank/DDBJ databases">
        <authorList>
            <person name="Han B."/>
            <person name="Lu T."/>
            <person name="Zhao Q."/>
            <person name="Huang X."/>
            <person name="Zhao Y."/>
        </authorList>
    </citation>
    <scope>NUCLEOTIDE SEQUENCE</scope>
</reference>
<dbReference type="PROSITE" id="PS50888">
    <property type="entry name" value="BHLH"/>
    <property type="match status" value="1"/>
</dbReference>
<name>A0A811MCE4_9POAL</name>
<comment type="caution">
    <text evidence="7">The sequence shown here is derived from an EMBL/GenBank/DDBJ whole genome shotgun (WGS) entry which is preliminary data.</text>
</comment>
<dbReference type="GO" id="GO:0046983">
    <property type="term" value="F:protein dimerization activity"/>
    <property type="evidence" value="ECO:0007669"/>
    <property type="project" value="InterPro"/>
</dbReference>
<keyword evidence="3" id="KW-0238">DNA-binding</keyword>
<feature type="compositionally biased region" description="Polar residues" evidence="5">
    <location>
        <begin position="140"/>
        <end position="156"/>
    </location>
</feature>
<evidence type="ECO:0000313" key="8">
    <source>
        <dbReference type="Proteomes" id="UP000604825"/>
    </source>
</evidence>
<dbReference type="GO" id="GO:0003677">
    <property type="term" value="F:DNA binding"/>
    <property type="evidence" value="ECO:0007669"/>
    <property type="project" value="UniProtKB-KW"/>
</dbReference>
<dbReference type="InterPro" id="IPR045239">
    <property type="entry name" value="bHLH95_bHLH"/>
</dbReference>
<sequence>MKQTDKASMLDEAIDYLKQLQAQVQVMSRMSSMMMPMGMAMPPLHQMSVMAQMAQMAQGMMNMGSLAQSGYAGLTPPMMHPPPFVPMSWDAAAAAAAATSGGAAVPDAFSAFLACQAQQNGQQQPGSMEAYNRMVALHQKMNQLQQSEPSSNPSKQ</sequence>
<dbReference type="PANTHER" id="PTHR45855:SF23">
    <property type="entry name" value="TRANSCRIPTION FACTOR MEE8-RELATED"/>
    <property type="match status" value="1"/>
</dbReference>
<keyword evidence="8" id="KW-1185">Reference proteome</keyword>
<dbReference type="AlphaFoldDB" id="A0A811MCE4"/>
<protein>
    <recommendedName>
        <fullName evidence="6">BHLH domain-containing protein</fullName>
    </recommendedName>
</protein>
<dbReference type="EMBL" id="CAJGYO010000001">
    <property type="protein sequence ID" value="CAD6204469.1"/>
    <property type="molecule type" value="Genomic_DNA"/>
</dbReference>
<evidence type="ECO:0000256" key="5">
    <source>
        <dbReference type="SAM" id="MobiDB-lite"/>
    </source>
</evidence>
<keyword evidence="4" id="KW-0804">Transcription</keyword>
<dbReference type="InterPro" id="IPR031066">
    <property type="entry name" value="bHLH_ALC-like_plant"/>
</dbReference>
<dbReference type="PANTHER" id="PTHR45855">
    <property type="entry name" value="TRANSCRIPTION FACTOR PIF1-RELATED"/>
    <property type="match status" value="1"/>
</dbReference>
<dbReference type="Gene3D" id="4.10.280.10">
    <property type="entry name" value="Helix-loop-helix DNA-binding domain"/>
    <property type="match status" value="1"/>
</dbReference>
<feature type="region of interest" description="Disordered" evidence="5">
    <location>
        <begin position="121"/>
        <end position="156"/>
    </location>
</feature>
<feature type="domain" description="BHLH" evidence="6">
    <location>
        <begin position="1"/>
        <end position="20"/>
    </location>
</feature>
<dbReference type="SUPFAM" id="SSF47459">
    <property type="entry name" value="HLH, helix-loop-helix DNA-binding domain"/>
    <property type="match status" value="1"/>
</dbReference>
<dbReference type="OrthoDB" id="71302at2759"/>
<evidence type="ECO:0000256" key="2">
    <source>
        <dbReference type="ARBA" id="ARBA00023015"/>
    </source>
</evidence>
<gene>
    <name evidence="7" type="ORF">NCGR_LOCUS2462</name>
</gene>
<dbReference type="GO" id="GO:0005634">
    <property type="term" value="C:nucleus"/>
    <property type="evidence" value="ECO:0007669"/>
    <property type="project" value="TreeGrafter"/>
</dbReference>
<evidence type="ECO:0000256" key="3">
    <source>
        <dbReference type="ARBA" id="ARBA00023125"/>
    </source>
</evidence>
<keyword evidence="2" id="KW-0805">Transcription regulation</keyword>
<dbReference type="CDD" id="cd11393">
    <property type="entry name" value="bHLH_AtbHLH_like"/>
    <property type="match status" value="1"/>
</dbReference>